<dbReference type="EC" id="4.2.3.-" evidence="1"/>
<dbReference type="PANTHER" id="PTHR35201">
    <property type="entry name" value="TERPENE SYNTHASE"/>
    <property type="match status" value="1"/>
</dbReference>
<reference evidence="2 3" key="1">
    <citation type="submission" date="2024-06" db="EMBL/GenBank/DDBJ databases">
        <title>Chitinophaga defluvii sp. nov., isolated from municipal sewage.</title>
        <authorList>
            <person name="Zhang L."/>
        </authorList>
    </citation>
    <scope>NUCLEOTIDE SEQUENCE [LARGE SCALE GENOMIC DNA]</scope>
    <source>
        <strain evidence="2 3">H8</strain>
    </source>
</reference>
<organism evidence="2 3">
    <name type="scientific">Chitinophaga defluvii</name>
    <dbReference type="NCBI Taxonomy" id="3163343"/>
    <lineage>
        <taxon>Bacteria</taxon>
        <taxon>Pseudomonadati</taxon>
        <taxon>Bacteroidota</taxon>
        <taxon>Chitinophagia</taxon>
        <taxon>Chitinophagales</taxon>
        <taxon>Chitinophagaceae</taxon>
        <taxon>Chitinophaga</taxon>
    </lineage>
</organism>
<keyword evidence="1" id="KW-0460">Magnesium</keyword>
<evidence type="ECO:0000313" key="2">
    <source>
        <dbReference type="EMBL" id="MET6999844.1"/>
    </source>
</evidence>
<comment type="caution">
    <text evidence="2">The sequence shown here is derived from an EMBL/GenBank/DDBJ whole genome shotgun (WGS) entry which is preliminary data.</text>
</comment>
<proteinExistence type="inferred from homology"/>
<dbReference type="InterPro" id="IPR008949">
    <property type="entry name" value="Isoprenoid_synthase_dom_sf"/>
</dbReference>
<protein>
    <recommendedName>
        <fullName evidence="1">Terpene synthase</fullName>
        <ecNumber evidence="1">4.2.3.-</ecNumber>
    </recommendedName>
</protein>
<gene>
    <name evidence="2" type="ORF">ABR189_20810</name>
</gene>
<dbReference type="Gene3D" id="1.10.600.10">
    <property type="entry name" value="Farnesyl Diphosphate Synthase"/>
    <property type="match status" value="1"/>
</dbReference>
<dbReference type="InterPro" id="IPR034686">
    <property type="entry name" value="Terpene_cyclase-like_2"/>
</dbReference>
<dbReference type="RefSeq" id="WP_354662405.1">
    <property type="nucleotide sequence ID" value="NZ_JBEXAC010000002.1"/>
</dbReference>
<evidence type="ECO:0000313" key="3">
    <source>
        <dbReference type="Proteomes" id="UP001549749"/>
    </source>
</evidence>
<dbReference type="Proteomes" id="UP001549749">
    <property type="component" value="Unassembled WGS sequence"/>
</dbReference>
<comment type="cofactor">
    <cofactor evidence="1">
        <name>Mg(2+)</name>
        <dbReference type="ChEBI" id="CHEBI:18420"/>
    </cofactor>
</comment>
<comment type="similarity">
    <text evidence="1">Belongs to the terpene synthase family.</text>
</comment>
<sequence length="373" mass="43202">MKRNVQNATRVTLERVQQSYAELLKSTTFSLHDLFSHEGLQLNAYCKTFHPHPQSDELKKIAQVFGEQYDIWLENAKYYITCALFLYPTAHFSRILSMTKNLAIGYYLNDTMGREIFGNLTPYQQQQAKNIIRRMSTIGENLELPMKVQPVELANAEMLTEIRKNSPKAWFSEFLKFYSYYIGITHKDCNAAALGHIPTVNEYIDMRYHTSGMPHIVLLIEYSDGQFLDWNWLKRVKLSQTMERLHWVTAIFGSLTNDLFSFEKEVIDEGSDSNLLMAIALNEPELTLQEIILKAAEIVRGVLIEYVALVEEVRQQCNELPQSKMLDTLYVHMAGLERCIQASWMWQVYTQRYKHAASIWAETQLASLAARSV</sequence>
<keyword evidence="1" id="KW-0456">Lyase</keyword>
<dbReference type="Pfam" id="PF19086">
    <property type="entry name" value="Terpene_syn_C_2"/>
    <property type="match status" value="1"/>
</dbReference>
<name>A0ABV2TCM1_9BACT</name>
<evidence type="ECO:0000256" key="1">
    <source>
        <dbReference type="RuleBase" id="RU366034"/>
    </source>
</evidence>
<dbReference type="PANTHER" id="PTHR35201:SF4">
    <property type="entry name" value="BETA-PINACENE SYNTHASE-RELATED"/>
    <property type="match status" value="1"/>
</dbReference>
<dbReference type="SUPFAM" id="SSF48576">
    <property type="entry name" value="Terpenoid synthases"/>
    <property type="match status" value="1"/>
</dbReference>
<keyword evidence="1" id="KW-0479">Metal-binding</keyword>
<keyword evidence="3" id="KW-1185">Reference proteome</keyword>
<dbReference type="EMBL" id="JBEXAC010000002">
    <property type="protein sequence ID" value="MET6999844.1"/>
    <property type="molecule type" value="Genomic_DNA"/>
</dbReference>
<accession>A0ABV2TCM1</accession>